<reference evidence="1" key="1">
    <citation type="submission" date="2014-11" db="EMBL/GenBank/DDBJ databases">
        <authorList>
            <person name="Amaro Gonzalez C."/>
        </authorList>
    </citation>
    <scope>NUCLEOTIDE SEQUENCE</scope>
</reference>
<dbReference type="AlphaFoldDB" id="A0A0E9Q4V3"/>
<proteinExistence type="predicted"/>
<name>A0A0E9Q4V3_ANGAN</name>
<evidence type="ECO:0000313" key="1">
    <source>
        <dbReference type="EMBL" id="JAH11360.1"/>
    </source>
</evidence>
<protein>
    <submittedName>
        <fullName evidence="1">Uncharacterized protein</fullName>
    </submittedName>
</protein>
<sequence length="48" mass="5650">MRKTAAHTIWVMSHETFYKKFFPQNKNASSYLHFLQNTLAPLDQFCSA</sequence>
<accession>A0A0E9Q4V3</accession>
<reference evidence="1" key="2">
    <citation type="journal article" date="2015" name="Fish Shellfish Immunol.">
        <title>Early steps in the European eel (Anguilla anguilla)-Vibrio vulnificus interaction in the gills: Role of the RtxA13 toxin.</title>
        <authorList>
            <person name="Callol A."/>
            <person name="Pajuelo D."/>
            <person name="Ebbesson L."/>
            <person name="Teles M."/>
            <person name="MacKenzie S."/>
            <person name="Amaro C."/>
        </authorList>
    </citation>
    <scope>NUCLEOTIDE SEQUENCE</scope>
</reference>
<dbReference type="EMBL" id="GBXM01097217">
    <property type="protein sequence ID" value="JAH11360.1"/>
    <property type="molecule type" value="Transcribed_RNA"/>
</dbReference>
<organism evidence="1">
    <name type="scientific">Anguilla anguilla</name>
    <name type="common">European freshwater eel</name>
    <name type="synonym">Muraena anguilla</name>
    <dbReference type="NCBI Taxonomy" id="7936"/>
    <lineage>
        <taxon>Eukaryota</taxon>
        <taxon>Metazoa</taxon>
        <taxon>Chordata</taxon>
        <taxon>Craniata</taxon>
        <taxon>Vertebrata</taxon>
        <taxon>Euteleostomi</taxon>
        <taxon>Actinopterygii</taxon>
        <taxon>Neopterygii</taxon>
        <taxon>Teleostei</taxon>
        <taxon>Anguilliformes</taxon>
        <taxon>Anguillidae</taxon>
        <taxon>Anguilla</taxon>
    </lineage>
</organism>